<keyword evidence="4" id="KW-0508">mRNA splicing</keyword>
<feature type="repeat" description="WD" evidence="5">
    <location>
        <begin position="148"/>
        <end position="183"/>
    </location>
</feature>
<keyword evidence="3" id="KW-0677">Repeat</keyword>
<keyword evidence="7" id="KW-1185">Reference proteome</keyword>
<dbReference type="InterPro" id="IPR015943">
    <property type="entry name" value="WD40/YVTN_repeat-like_dom_sf"/>
</dbReference>
<proteinExistence type="predicted"/>
<keyword evidence="2" id="KW-0507">mRNA processing</keyword>
<evidence type="ECO:0000256" key="3">
    <source>
        <dbReference type="ARBA" id="ARBA00022737"/>
    </source>
</evidence>
<dbReference type="InterPro" id="IPR052234">
    <property type="entry name" value="U5_snRNP_Component"/>
</dbReference>
<dbReference type="SUPFAM" id="SSF50978">
    <property type="entry name" value="WD40 repeat-like"/>
    <property type="match status" value="1"/>
</dbReference>
<dbReference type="InterPro" id="IPR001680">
    <property type="entry name" value="WD40_rpt"/>
</dbReference>
<dbReference type="InterPro" id="IPR019775">
    <property type="entry name" value="WD40_repeat_CS"/>
</dbReference>
<evidence type="ECO:0000256" key="2">
    <source>
        <dbReference type="ARBA" id="ARBA00022664"/>
    </source>
</evidence>
<comment type="caution">
    <text evidence="6">The sequence shown here is derived from an EMBL/GenBank/DDBJ whole genome shotgun (WGS) entry which is preliminary data.</text>
</comment>
<feature type="repeat" description="WD" evidence="5">
    <location>
        <begin position="118"/>
        <end position="147"/>
    </location>
</feature>
<dbReference type="PANTHER" id="PTHR44006">
    <property type="entry name" value="U5 SMALL NUCLEAR RIBONUCLEOPROTEIN 40 KDA PROTEIN"/>
    <property type="match status" value="1"/>
</dbReference>
<gene>
    <name evidence="6" type="ORF">HYH03_009064</name>
</gene>
<name>A0A835XYL4_9CHLO</name>
<dbReference type="PRINTS" id="PR00320">
    <property type="entry name" value="GPROTEINBRPT"/>
</dbReference>
<dbReference type="SMART" id="SM00320">
    <property type="entry name" value="WD40"/>
    <property type="match status" value="4"/>
</dbReference>
<dbReference type="Pfam" id="PF00400">
    <property type="entry name" value="WD40"/>
    <property type="match status" value="4"/>
</dbReference>
<sequence length="183" mass="19770">MRAKRSVHTLRSTGGLPICAVAYADAGDQVYSGGVDNVIRVWDLRKGGESSASLLLKGHSDTITGLRVSPDGTHLLSNGMDNTLREWDVRPYAPPNRCTKVFTGHSHNFEKNLLRCDYSADGGQVTAGSADRMVYVWDASSRKVLYKLPGHAGSVNEVVFHPKEPILGSASSDKTIFLGELAV</sequence>
<dbReference type="EMBL" id="JAEHOE010000043">
    <property type="protein sequence ID" value="KAG2492648.1"/>
    <property type="molecule type" value="Genomic_DNA"/>
</dbReference>
<feature type="repeat" description="WD" evidence="5">
    <location>
        <begin position="56"/>
        <end position="90"/>
    </location>
</feature>
<dbReference type="PANTHER" id="PTHR44006:SF1">
    <property type="entry name" value="U5 SMALL NUCLEAR RIBONUCLEOPROTEIN 40 KDA PROTEIN"/>
    <property type="match status" value="1"/>
</dbReference>
<dbReference type="OrthoDB" id="1068471at2759"/>
<feature type="repeat" description="WD" evidence="5">
    <location>
        <begin position="18"/>
        <end position="52"/>
    </location>
</feature>
<dbReference type="GO" id="GO:0006397">
    <property type="term" value="P:mRNA processing"/>
    <property type="evidence" value="ECO:0007669"/>
    <property type="project" value="UniProtKB-KW"/>
</dbReference>
<dbReference type="InterPro" id="IPR020472">
    <property type="entry name" value="WD40_PAC1"/>
</dbReference>
<dbReference type="Proteomes" id="UP000612055">
    <property type="component" value="Unassembled WGS sequence"/>
</dbReference>
<organism evidence="6 7">
    <name type="scientific">Edaphochlamys debaryana</name>
    <dbReference type="NCBI Taxonomy" id="47281"/>
    <lineage>
        <taxon>Eukaryota</taxon>
        <taxon>Viridiplantae</taxon>
        <taxon>Chlorophyta</taxon>
        <taxon>core chlorophytes</taxon>
        <taxon>Chlorophyceae</taxon>
        <taxon>CS clade</taxon>
        <taxon>Chlamydomonadales</taxon>
        <taxon>Chlamydomonadales incertae sedis</taxon>
        <taxon>Edaphochlamys</taxon>
    </lineage>
</organism>
<dbReference type="InterPro" id="IPR036322">
    <property type="entry name" value="WD40_repeat_dom_sf"/>
</dbReference>
<evidence type="ECO:0000313" key="6">
    <source>
        <dbReference type="EMBL" id="KAG2492648.1"/>
    </source>
</evidence>
<accession>A0A835XYL4</accession>
<evidence type="ECO:0000256" key="1">
    <source>
        <dbReference type="ARBA" id="ARBA00022574"/>
    </source>
</evidence>
<dbReference type="AlphaFoldDB" id="A0A835XYL4"/>
<dbReference type="GO" id="GO:0008380">
    <property type="term" value="P:RNA splicing"/>
    <property type="evidence" value="ECO:0007669"/>
    <property type="project" value="UniProtKB-KW"/>
</dbReference>
<evidence type="ECO:0000256" key="4">
    <source>
        <dbReference type="ARBA" id="ARBA00023187"/>
    </source>
</evidence>
<dbReference type="GO" id="GO:0071013">
    <property type="term" value="C:catalytic step 2 spliceosome"/>
    <property type="evidence" value="ECO:0007669"/>
    <property type="project" value="TreeGrafter"/>
</dbReference>
<evidence type="ECO:0000256" key="5">
    <source>
        <dbReference type="PROSITE-ProRule" id="PRU00221"/>
    </source>
</evidence>
<dbReference type="Gene3D" id="2.130.10.10">
    <property type="entry name" value="YVTN repeat-like/Quinoprotein amine dehydrogenase"/>
    <property type="match status" value="1"/>
</dbReference>
<dbReference type="PROSITE" id="PS50082">
    <property type="entry name" value="WD_REPEATS_2"/>
    <property type="match status" value="4"/>
</dbReference>
<keyword evidence="1 5" id="KW-0853">WD repeat</keyword>
<evidence type="ECO:0000313" key="7">
    <source>
        <dbReference type="Proteomes" id="UP000612055"/>
    </source>
</evidence>
<dbReference type="PROSITE" id="PS50294">
    <property type="entry name" value="WD_REPEATS_REGION"/>
    <property type="match status" value="2"/>
</dbReference>
<dbReference type="PROSITE" id="PS00678">
    <property type="entry name" value="WD_REPEATS_1"/>
    <property type="match status" value="2"/>
</dbReference>
<protein>
    <submittedName>
        <fullName evidence="6">Uncharacterized protein</fullName>
    </submittedName>
</protein>
<dbReference type="GO" id="GO:0003723">
    <property type="term" value="F:RNA binding"/>
    <property type="evidence" value="ECO:0007669"/>
    <property type="project" value="TreeGrafter"/>
</dbReference>
<reference evidence="6" key="1">
    <citation type="journal article" date="2020" name="bioRxiv">
        <title>Comparative genomics of Chlamydomonas.</title>
        <authorList>
            <person name="Craig R.J."/>
            <person name="Hasan A.R."/>
            <person name="Ness R.W."/>
            <person name="Keightley P.D."/>
        </authorList>
    </citation>
    <scope>NUCLEOTIDE SEQUENCE</scope>
    <source>
        <strain evidence="6">CCAP 11/70</strain>
    </source>
</reference>